<accession>R4K255</accession>
<dbReference type="Gene3D" id="1.10.8.60">
    <property type="match status" value="1"/>
</dbReference>
<keyword evidence="1" id="KW-0547">Nucleotide-binding</keyword>
<dbReference type="InterPro" id="IPR003593">
    <property type="entry name" value="AAA+_ATPase"/>
</dbReference>
<dbReference type="Gene3D" id="3.40.50.10660">
    <property type="entry name" value="PrpR receptor domain-like"/>
    <property type="match status" value="1"/>
</dbReference>
<dbReference type="Gene3D" id="3.40.50.300">
    <property type="entry name" value="P-loop containing nucleotide triphosphate hydrolases"/>
    <property type="match status" value="1"/>
</dbReference>
<dbReference type="eggNOG" id="COG3829">
    <property type="taxonomic scope" value="Bacteria"/>
</dbReference>
<dbReference type="SUPFAM" id="SSF55785">
    <property type="entry name" value="PYP-like sensor domain (PAS domain)"/>
    <property type="match status" value="1"/>
</dbReference>
<organism evidence="5 6">
    <name type="scientific">Clostridium pasteurianum BC1</name>
    <dbReference type="NCBI Taxonomy" id="86416"/>
    <lineage>
        <taxon>Bacteria</taxon>
        <taxon>Bacillati</taxon>
        <taxon>Bacillota</taxon>
        <taxon>Clostridia</taxon>
        <taxon>Eubacteriales</taxon>
        <taxon>Clostridiaceae</taxon>
        <taxon>Clostridium</taxon>
    </lineage>
</organism>
<dbReference type="NCBIfam" id="TIGR00229">
    <property type="entry name" value="sensory_box"/>
    <property type="match status" value="1"/>
</dbReference>
<dbReference type="OrthoDB" id="9803970at2"/>
<sequence>MNEILLIAPYDGLKQLAGKIKKSISIPFSVVAGNLDQGVDEVEKKIKEGTKILVSRGGTAKYLRKKFDLQVIDIPVTSFDILRAISSISSKGYKKIAFVTTSNIIFKRDYFNKILDVTLDFECCSKVSEIPGKVEYLINNKGVDAIAGDVIATREALRKGIHGELLESGEESVVQALVQAKEILELTLKEKARAKKFEIILNMVREGIVTVDPKDNITVYNSSAEKILAYSKEKVLGNNINKCLPKNIINKLSEKNKEENIVTDIGGKKILFNKVPICIEHKLCDTVMILEETSNIEKLELKIRKNLSEKGFVAKHTFADIIGSSNEIIRIKNQAAKFAKSEGTILIHGETGTGKELFAQSIHNESRRINMPFVSVNCAALSETLLESELFGYEEGTFTGALKGGKKGLFELAHGGTLFLDEIGEISLGFQSKLLRVLQEKEIRKIGGDKVIPINVRIICATNRNLLEEIEKGNFREDLYYRITSLELELLPLRLRKKDIIPMAVSFLKEECIRENKKIYWKDDNIFKCLMHCKWQGNARELRNLMEALVICCEGSELREEFVLEMLNSKRKRKLVKREIKINLSNNLKEMESEILRTLLNNYNGDRDRLCKDLSISKTTLWRKLSFSSKDKL</sequence>
<name>R4K255_CLOPA</name>
<keyword evidence="2" id="KW-0067">ATP-binding</keyword>
<reference evidence="5 6" key="1">
    <citation type="submission" date="2012-01" db="EMBL/GenBank/DDBJ databases">
        <title>Complete sequence of chromosome of Clostridium pasteurianum BC1.</title>
        <authorList>
            <consortium name="US DOE Joint Genome Institute"/>
            <person name="Lucas S."/>
            <person name="Han J."/>
            <person name="Lapidus A."/>
            <person name="Cheng J.-F."/>
            <person name="Goodwin L."/>
            <person name="Pitluck S."/>
            <person name="Peters L."/>
            <person name="Mikhailova N."/>
            <person name="Teshima H."/>
            <person name="Detter J.C."/>
            <person name="Han C."/>
            <person name="Tapia R."/>
            <person name="Land M."/>
            <person name="Hauser L."/>
            <person name="Kyrpides N."/>
            <person name="Ivanova N."/>
            <person name="Pagani I."/>
            <person name="Dunn J."/>
            <person name="Taghavi S."/>
            <person name="Francis A."/>
            <person name="van der Lelie D."/>
            <person name="Woyke T."/>
        </authorList>
    </citation>
    <scope>NUCLEOTIDE SEQUENCE [LARGE SCALE GENOMIC DNA]</scope>
    <source>
        <strain evidence="5 6">BC1</strain>
    </source>
</reference>
<gene>
    <name evidence="5" type="ORF">Clopa_0816</name>
</gene>
<dbReference type="FunFam" id="3.40.50.300:FF:000006">
    <property type="entry name" value="DNA-binding transcriptional regulator NtrC"/>
    <property type="match status" value="1"/>
</dbReference>
<dbReference type="PANTHER" id="PTHR32071">
    <property type="entry name" value="TRANSCRIPTIONAL REGULATORY PROTEIN"/>
    <property type="match status" value="1"/>
</dbReference>
<dbReference type="Gene3D" id="3.30.450.20">
    <property type="entry name" value="PAS domain"/>
    <property type="match status" value="1"/>
</dbReference>
<evidence type="ECO:0000259" key="3">
    <source>
        <dbReference type="PROSITE" id="PS50045"/>
    </source>
</evidence>
<dbReference type="GO" id="GO:0000156">
    <property type="term" value="F:phosphorelay response regulator activity"/>
    <property type="evidence" value="ECO:0007669"/>
    <property type="project" value="InterPro"/>
</dbReference>
<dbReference type="InterPro" id="IPR000014">
    <property type="entry name" value="PAS"/>
</dbReference>
<dbReference type="Gene3D" id="3.40.50.2300">
    <property type="match status" value="1"/>
</dbReference>
<proteinExistence type="predicted"/>
<evidence type="ECO:0000313" key="6">
    <source>
        <dbReference type="Proteomes" id="UP000013523"/>
    </source>
</evidence>
<dbReference type="EMBL" id="CP003261">
    <property type="protein sequence ID" value="AGK95841.1"/>
    <property type="molecule type" value="Genomic_DNA"/>
</dbReference>
<dbReference type="InterPro" id="IPR027417">
    <property type="entry name" value="P-loop_NTPase"/>
</dbReference>
<feature type="domain" description="Sigma-54 factor interaction" evidence="3">
    <location>
        <begin position="321"/>
        <end position="551"/>
    </location>
</feature>
<dbReference type="PROSITE" id="PS00675">
    <property type="entry name" value="SIGMA54_INTERACT_1"/>
    <property type="match status" value="1"/>
</dbReference>
<dbReference type="PATRIC" id="fig|86416.3.peg.805"/>
<keyword evidence="6" id="KW-1185">Reference proteome</keyword>
<dbReference type="GO" id="GO:0005524">
    <property type="term" value="F:ATP binding"/>
    <property type="evidence" value="ECO:0007669"/>
    <property type="project" value="UniProtKB-KW"/>
</dbReference>
<evidence type="ECO:0000256" key="1">
    <source>
        <dbReference type="ARBA" id="ARBA00022741"/>
    </source>
</evidence>
<feature type="domain" description="PAS" evidence="4">
    <location>
        <begin position="193"/>
        <end position="239"/>
    </location>
</feature>
<dbReference type="PROSITE" id="PS00676">
    <property type="entry name" value="SIGMA54_INTERACT_2"/>
    <property type="match status" value="1"/>
</dbReference>
<dbReference type="InterPro" id="IPR035965">
    <property type="entry name" value="PAS-like_dom_sf"/>
</dbReference>
<dbReference type="InterPro" id="IPR010524">
    <property type="entry name" value="Sig_transdc_resp-reg_PrpR_N"/>
</dbReference>
<dbReference type="Pfam" id="PF06506">
    <property type="entry name" value="PrpR_N"/>
    <property type="match status" value="1"/>
</dbReference>
<dbReference type="PROSITE" id="PS50112">
    <property type="entry name" value="PAS"/>
    <property type="match status" value="1"/>
</dbReference>
<dbReference type="AlphaFoldDB" id="R4K255"/>
<dbReference type="GO" id="GO:0003677">
    <property type="term" value="F:DNA binding"/>
    <property type="evidence" value="ECO:0007669"/>
    <property type="project" value="InterPro"/>
</dbReference>
<dbReference type="RefSeq" id="WP_015614165.1">
    <property type="nucleotide sequence ID" value="NC_021182.1"/>
</dbReference>
<evidence type="ECO:0000313" key="5">
    <source>
        <dbReference type="EMBL" id="AGK95841.1"/>
    </source>
</evidence>
<dbReference type="SUPFAM" id="SSF159800">
    <property type="entry name" value="PrpR receptor domain-like"/>
    <property type="match status" value="1"/>
</dbReference>
<dbReference type="SMART" id="SM00382">
    <property type="entry name" value="AAA"/>
    <property type="match status" value="1"/>
</dbReference>
<dbReference type="Proteomes" id="UP000013523">
    <property type="component" value="Chromosome"/>
</dbReference>
<dbReference type="InterPro" id="IPR009057">
    <property type="entry name" value="Homeodomain-like_sf"/>
</dbReference>
<dbReference type="KEGG" id="cpas:Clopa_0816"/>
<dbReference type="InterPro" id="IPR025662">
    <property type="entry name" value="Sigma_54_int_dom_ATP-bd_1"/>
</dbReference>
<dbReference type="HOGENOM" id="CLU_000445_8_5_9"/>
<dbReference type="InterPro" id="IPR058031">
    <property type="entry name" value="AAA_lid_NorR"/>
</dbReference>
<dbReference type="PROSITE" id="PS50045">
    <property type="entry name" value="SIGMA54_INTERACT_4"/>
    <property type="match status" value="1"/>
</dbReference>
<dbReference type="InterPro" id="IPR025943">
    <property type="entry name" value="Sigma_54_int_dom_ATP-bd_2"/>
</dbReference>
<protein>
    <submittedName>
        <fullName evidence="5">PAS domain S-box</fullName>
    </submittedName>
</protein>
<dbReference type="CDD" id="cd00009">
    <property type="entry name" value="AAA"/>
    <property type="match status" value="1"/>
</dbReference>
<dbReference type="Gene3D" id="1.10.10.60">
    <property type="entry name" value="Homeodomain-like"/>
    <property type="match status" value="1"/>
</dbReference>
<dbReference type="Pfam" id="PF00158">
    <property type="entry name" value="Sigma54_activat"/>
    <property type="match status" value="1"/>
</dbReference>
<evidence type="ECO:0000256" key="2">
    <source>
        <dbReference type="ARBA" id="ARBA00022840"/>
    </source>
</evidence>
<dbReference type="SMART" id="SM00091">
    <property type="entry name" value="PAS"/>
    <property type="match status" value="1"/>
</dbReference>
<dbReference type="Pfam" id="PF25601">
    <property type="entry name" value="AAA_lid_14"/>
    <property type="match status" value="1"/>
</dbReference>
<dbReference type="SUPFAM" id="SSF46689">
    <property type="entry name" value="Homeodomain-like"/>
    <property type="match status" value="1"/>
</dbReference>
<evidence type="ECO:0000259" key="4">
    <source>
        <dbReference type="PROSITE" id="PS50112"/>
    </source>
</evidence>
<dbReference type="GO" id="GO:0006355">
    <property type="term" value="P:regulation of DNA-templated transcription"/>
    <property type="evidence" value="ECO:0007669"/>
    <property type="project" value="InterPro"/>
</dbReference>
<dbReference type="InterPro" id="IPR002078">
    <property type="entry name" value="Sigma_54_int"/>
</dbReference>
<dbReference type="CDD" id="cd00130">
    <property type="entry name" value="PAS"/>
    <property type="match status" value="1"/>
</dbReference>
<dbReference type="SUPFAM" id="SSF52540">
    <property type="entry name" value="P-loop containing nucleoside triphosphate hydrolases"/>
    <property type="match status" value="1"/>
</dbReference>